<dbReference type="AlphaFoldDB" id="A0A1I4QS69"/>
<dbReference type="STRING" id="195064.SAMN05421721_10589"/>
<sequence length="38" mass="4105">MMIHPSAQSDVRAVPHRGAAVSVRLPSLSLTALLRLPR</sequence>
<name>A0A1I4QS69_ECTMO</name>
<protein>
    <submittedName>
        <fullName evidence="1">Uncharacterized protein</fullName>
    </submittedName>
</protein>
<gene>
    <name evidence="1" type="ORF">SAMN05421721_10589</name>
</gene>
<keyword evidence="2" id="KW-1185">Reference proteome</keyword>
<dbReference type="EMBL" id="FOUO01000005">
    <property type="protein sequence ID" value="SFM42560.1"/>
    <property type="molecule type" value="Genomic_DNA"/>
</dbReference>
<accession>A0A1I4QS69</accession>
<evidence type="ECO:0000313" key="2">
    <source>
        <dbReference type="Proteomes" id="UP000199556"/>
    </source>
</evidence>
<evidence type="ECO:0000313" key="1">
    <source>
        <dbReference type="EMBL" id="SFM42560.1"/>
    </source>
</evidence>
<organism evidence="1 2">
    <name type="scientific">Ectothiorhodospira mobilis</name>
    <dbReference type="NCBI Taxonomy" id="195064"/>
    <lineage>
        <taxon>Bacteria</taxon>
        <taxon>Pseudomonadati</taxon>
        <taxon>Pseudomonadota</taxon>
        <taxon>Gammaproteobacteria</taxon>
        <taxon>Chromatiales</taxon>
        <taxon>Ectothiorhodospiraceae</taxon>
        <taxon>Ectothiorhodospira</taxon>
    </lineage>
</organism>
<proteinExistence type="predicted"/>
<reference evidence="1 2" key="1">
    <citation type="submission" date="2016-10" db="EMBL/GenBank/DDBJ databases">
        <authorList>
            <person name="de Groot N.N."/>
        </authorList>
    </citation>
    <scope>NUCLEOTIDE SEQUENCE [LARGE SCALE GENOMIC DNA]</scope>
    <source>
        <strain evidence="1 2">DSM 4180</strain>
    </source>
</reference>
<dbReference type="Proteomes" id="UP000199556">
    <property type="component" value="Unassembled WGS sequence"/>
</dbReference>